<dbReference type="OrthoDB" id="40579at2759"/>
<keyword evidence="5" id="KW-0539">Nucleus</keyword>
<evidence type="ECO:0000256" key="2">
    <source>
        <dbReference type="ARBA" id="ARBA00022833"/>
    </source>
</evidence>
<dbReference type="GO" id="GO:0006351">
    <property type="term" value="P:DNA-templated transcription"/>
    <property type="evidence" value="ECO:0007669"/>
    <property type="project" value="InterPro"/>
</dbReference>
<name>A0A084G053_PSEDA</name>
<dbReference type="EMBL" id="JOWA01000121">
    <property type="protein sequence ID" value="KEZ40715.1"/>
    <property type="molecule type" value="Genomic_DNA"/>
</dbReference>
<comment type="caution">
    <text evidence="8">The sequence shown here is derived from an EMBL/GenBank/DDBJ whole genome shotgun (WGS) entry which is preliminary data.</text>
</comment>
<evidence type="ECO:0000256" key="3">
    <source>
        <dbReference type="ARBA" id="ARBA00023015"/>
    </source>
</evidence>
<sequence>MLAITQSFLHKALEIHRGGINGFQKSGYPSPGNFNFIVLPPNKMLEYFLRSHVHSLSSYFNLVIAGCVDPNEMLINNQASTLLVLLMIAQGASSVPMAEARYLAAGLTETCRISLFDTIEKNVEFSADPVALRCALLFTILGAWSGDKWLMDIAMGQRGMYLSMLKHAGMLEPQPPVLHPMNGQTNPELQWRTWLHRELQNRLVYNWVMVDQELSLFHDTAPTLAISDLRCPLPGPEVLWMSTNSEEWCSNVQKLFGGEVNVNPQVLNSPSLTPSLCDLFHDFLHDNLARRPGSITPMQLRLLLHPLQSLLCHLGQMLSCLWEAPATRGSSSRTVTKSNTMTRLEEVQGLLQKWYELSVALHKQNPGCYLTQCNLVLYHLISLNAITNFPEIERLARREGFDGSIWELSQRHKRCISNREEAIFHSGQVMRLVRSMSPNRRPAWWAAAIYRATLILWVDSIGRLDPEFQKRQTHRASPMLTPQSSPVGKSRSERMETPTPTNNGPPTPLQGKGNSDLVAIDRVTPEDPAIIAYLWSGDGVAVLTRQDGTTVALDKASSVLSYGVSALNEGVSTRIGDGIKRKLVMLGSHWAVDSMGTIPV</sequence>
<gene>
    <name evidence="8" type="ORF">SAPIO_CDS8655</name>
</gene>
<dbReference type="PANTHER" id="PTHR47660:SF2">
    <property type="entry name" value="TRANSCRIPTION FACTOR WITH C2H2 AND ZN(2)-CYS(6) DNA BINDING DOMAIN (EUROFUNG)"/>
    <property type="match status" value="1"/>
</dbReference>
<dbReference type="HOGENOM" id="CLU_008362_1_1_1"/>
<protein>
    <submittedName>
        <fullName evidence="8">Pig1</fullName>
    </submittedName>
</protein>
<dbReference type="GeneID" id="27727727"/>
<organism evidence="8 9">
    <name type="scientific">Pseudallescheria apiosperma</name>
    <name type="common">Scedosporium apiospermum</name>
    <dbReference type="NCBI Taxonomy" id="563466"/>
    <lineage>
        <taxon>Eukaryota</taxon>
        <taxon>Fungi</taxon>
        <taxon>Dikarya</taxon>
        <taxon>Ascomycota</taxon>
        <taxon>Pezizomycotina</taxon>
        <taxon>Sordariomycetes</taxon>
        <taxon>Hypocreomycetidae</taxon>
        <taxon>Microascales</taxon>
        <taxon>Microascaceae</taxon>
        <taxon>Scedosporium</taxon>
    </lineage>
</organism>
<accession>A0A084G053</accession>
<dbReference type="InterPro" id="IPR007219">
    <property type="entry name" value="XnlR_reg_dom"/>
</dbReference>
<evidence type="ECO:0000256" key="4">
    <source>
        <dbReference type="ARBA" id="ARBA00023163"/>
    </source>
</evidence>
<proteinExistence type="predicted"/>
<keyword evidence="2" id="KW-0862">Zinc</keyword>
<feature type="domain" description="Xylanolytic transcriptional activator regulatory" evidence="7">
    <location>
        <begin position="73"/>
        <end position="284"/>
    </location>
</feature>
<evidence type="ECO:0000313" key="8">
    <source>
        <dbReference type="EMBL" id="KEZ40715.1"/>
    </source>
</evidence>
<dbReference type="Pfam" id="PF04082">
    <property type="entry name" value="Fungal_trans"/>
    <property type="match status" value="1"/>
</dbReference>
<dbReference type="OMA" id="WTVFRCT"/>
<reference evidence="8 9" key="1">
    <citation type="journal article" date="2014" name="Genome Announc.">
        <title>Draft genome sequence of the pathogenic fungus Scedosporium apiospermum.</title>
        <authorList>
            <person name="Vandeputte P."/>
            <person name="Ghamrawi S."/>
            <person name="Rechenmann M."/>
            <person name="Iltis A."/>
            <person name="Giraud S."/>
            <person name="Fleury M."/>
            <person name="Thornton C."/>
            <person name="Delhaes L."/>
            <person name="Meyer W."/>
            <person name="Papon N."/>
            <person name="Bouchara J.P."/>
        </authorList>
    </citation>
    <scope>NUCLEOTIDE SEQUENCE [LARGE SCALE GENOMIC DNA]</scope>
    <source>
        <strain evidence="8 9">IHEM 14462</strain>
    </source>
</reference>
<dbReference type="Proteomes" id="UP000028545">
    <property type="component" value="Unassembled WGS sequence"/>
</dbReference>
<dbReference type="GO" id="GO:0003677">
    <property type="term" value="F:DNA binding"/>
    <property type="evidence" value="ECO:0007669"/>
    <property type="project" value="InterPro"/>
</dbReference>
<keyword evidence="1" id="KW-0479">Metal-binding</keyword>
<keyword evidence="4" id="KW-0804">Transcription</keyword>
<evidence type="ECO:0000256" key="6">
    <source>
        <dbReference type="SAM" id="MobiDB-lite"/>
    </source>
</evidence>
<feature type="region of interest" description="Disordered" evidence="6">
    <location>
        <begin position="470"/>
        <end position="513"/>
    </location>
</feature>
<keyword evidence="9" id="KW-1185">Reference proteome</keyword>
<dbReference type="KEGG" id="sapo:SAPIO_CDS8655"/>
<evidence type="ECO:0000259" key="7">
    <source>
        <dbReference type="Pfam" id="PF04082"/>
    </source>
</evidence>
<dbReference type="AlphaFoldDB" id="A0A084G053"/>
<evidence type="ECO:0000256" key="1">
    <source>
        <dbReference type="ARBA" id="ARBA00022723"/>
    </source>
</evidence>
<evidence type="ECO:0000313" key="9">
    <source>
        <dbReference type="Proteomes" id="UP000028545"/>
    </source>
</evidence>
<keyword evidence="3" id="KW-0805">Transcription regulation</keyword>
<dbReference type="PANTHER" id="PTHR47660">
    <property type="entry name" value="TRANSCRIPTION FACTOR WITH C2H2 AND ZN(2)-CYS(6) DNA BINDING DOMAIN (EUROFUNG)-RELATED-RELATED"/>
    <property type="match status" value="1"/>
</dbReference>
<dbReference type="RefSeq" id="XP_016640514.1">
    <property type="nucleotide sequence ID" value="XM_016790251.1"/>
</dbReference>
<evidence type="ECO:0000256" key="5">
    <source>
        <dbReference type="ARBA" id="ARBA00023242"/>
    </source>
</evidence>
<dbReference type="VEuPathDB" id="FungiDB:SAPIO_CDS8655"/>
<dbReference type="GO" id="GO:0008270">
    <property type="term" value="F:zinc ion binding"/>
    <property type="evidence" value="ECO:0007669"/>
    <property type="project" value="InterPro"/>
</dbReference>